<keyword evidence="2" id="KW-0044">Antibiotic</keyword>
<evidence type="ECO:0000256" key="1">
    <source>
        <dbReference type="ARBA" id="ARBA00022529"/>
    </source>
</evidence>
<accession>A0A0F6ZLL6</accession>
<dbReference type="InterPro" id="IPR038539">
    <property type="entry name" value="Anti-LPS_factor/Scygonadin_sf"/>
</dbReference>
<evidence type="ECO:0000313" key="4">
    <source>
        <dbReference type="EMBL" id="AKF40834.1"/>
    </source>
</evidence>
<keyword evidence="1" id="KW-0929">Antimicrobial</keyword>
<organism evidence="4">
    <name type="scientific">Charybdis feriata</name>
    <name type="common">Crucifix crab</name>
    <name type="synonym">Cancer feriatus</name>
    <dbReference type="NCBI Taxonomy" id="65693"/>
    <lineage>
        <taxon>Eukaryota</taxon>
        <taxon>Metazoa</taxon>
        <taxon>Ecdysozoa</taxon>
        <taxon>Arthropoda</taxon>
        <taxon>Crustacea</taxon>
        <taxon>Multicrustacea</taxon>
        <taxon>Malacostraca</taxon>
        <taxon>Eumalacostraca</taxon>
        <taxon>Eucarida</taxon>
        <taxon>Decapoda</taxon>
        <taxon>Pleocyemata</taxon>
        <taxon>Brachyura</taxon>
        <taxon>Eubrachyura</taxon>
        <taxon>Portunoidea</taxon>
        <taxon>Portunidae</taxon>
        <taxon>Thalamitinae</taxon>
        <taxon>Charybdis</taxon>
    </lineage>
</organism>
<name>A0A0F6ZLL6_CHAFE</name>
<feature type="signal peptide" evidence="3">
    <location>
        <begin position="1"/>
        <end position="26"/>
    </location>
</feature>
<dbReference type="Gene3D" id="3.30.160.320">
    <property type="match status" value="1"/>
</dbReference>
<dbReference type="Pfam" id="PF11630">
    <property type="entry name" value="Anti-LPS-SCYG"/>
    <property type="match status" value="1"/>
</dbReference>
<protein>
    <submittedName>
        <fullName evidence="4">Anti-lipopolysaccharide factor</fullName>
    </submittedName>
</protein>
<reference evidence="4" key="1">
    <citation type="submission" date="2015-01" db="EMBL/GenBank/DDBJ databases">
        <title>Molecular characterization and phylogenetic analysis of antimicrobial peptide anti-lipopolysaccharide factor from the crucifix crab, Charybdis feriata.</title>
        <authorList>
            <person name="Sruthy K.S."/>
            <person name="Nair A."/>
            <person name="Chaithanya E.R."/>
            <person name="Bright Singh I.S."/>
            <person name="Philip R."/>
        </authorList>
    </citation>
    <scope>NUCLEOTIDE SEQUENCE</scope>
</reference>
<evidence type="ECO:0000256" key="2">
    <source>
        <dbReference type="ARBA" id="ARBA00023022"/>
    </source>
</evidence>
<feature type="chain" id="PRO_5002513433" evidence="3">
    <location>
        <begin position="27"/>
        <end position="123"/>
    </location>
</feature>
<keyword evidence="3" id="KW-0732">Signal</keyword>
<dbReference type="InterPro" id="IPR024509">
    <property type="entry name" value="Anti-LPS_factor/Scygonadin"/>
</dbReference>
<sequence length="123" mass="14025">MRTRVMAGLCVAPVVMCLYMPQPCEAQYEALVASILGKLSGLWHSDTVDFMGHTCHIRRKPKFRKFKLYHEGKFWCPGWTHLEGNSRTKSRSGSTREATKDFVHKALQNKLITKNSADAWLKG</sequence>
<dbReference type="EMBL" id="KP688577">
    <property type="protein sequence ID" value="AKF40834.1"/>
    <property type="molecule type" value="mRNA"/>
</dbReference>
<evidence type="ECO:0000256" key="3">
    <source>
        <dbReference type="SAM" id="SignalP"/>
    </source>
</evidence>
<proteinExistence type="evidence at transcript level"/>
<dbReference type="GO" id="GO:0042742">
    <property type="term" value="P:defense response to bacterium"/>
    <property type="evidence" value="ECO:0007669"/>
    <property type="project" value="UniProtKB-KW"/>
</dbReference>
<dbReference type="AlphaFoldDB" id="A0A0F6ZLL6"/>